<evidence type="ECO:0000313" key="1">
    <source>
        <dbReference type="EMBL" id="CAH2239843.1"/>
    </source>
</evidence>
<comment type="caution">
    <text evidence="1">The sequence shown here is derived from an EMBL/GenBank/DDBJ whole genome shotgun (WGS) entry which is preliminary data.</text>
</comment>
<protein>
    <submittedName>
        <fullName evidence="1">Jg8256 protein</fullName>
    </submittedName>
</protein>
<gene>
    <name evidence="1" type="primary">jg8256</name>
    <name evidence="1" type="ORF">PAEG_LOCUS16484</name>
</gene>
<organism evidence="1 2">
    <name type="scientific">Pararge aegeria aegeria</name>
    <dbReference type="NCBI Taxonomy" id="348720"/>
    <lineage>
        <taxon>Eukaryota</taxon>
        <taxon>Metazoa</taxon>
        <taxon>Ecdysozoa</taxon>
        <taxon>Arthropoda</taxon>
        <taxon>Hexapoda</taxon>
        <taxon>Insecta</taxon>
        <taxon>Pterygota</taxon>
        <taxon>Neoptera</taxon>
        <taxon>Endopterygota</taxon>
        <taxon>Lepidoptera</taxon>
        <taxon>Glossata</taxon>
        <taxon>Ditrysia</taxon>
        <taxon>Papilionoidea</taxon>
        <taxon>Nymphalidae</taxon>
        <taxon>Satyrinae</taxon>
        <taxon>Satyrini</taxon>
        <taxon>Parargina</taxon>
        <taxon>Pararge</taxon>
    </lineage>
</organism>
<evidence type="ECO:0000313" key="2">
    <source>
        <dbReference type="Proteomes" id="UP000838756"/>
    </source>
</evidence>
<proteinExistence type="predicted"/>
<accession>A0A8S4RN98</accession>
<dbReference type="Proteomes" id="UP000838756">
    <property type="component" value="Unassembled WGS sequence"/>
</dbReference>
<dbReference type="EMBL" id="CAKXAJ010025463">
    <property type="protein sequence ID" value="CAH2239843.1"/>
    <property type="molecule type" value="Genomic_DNA"/>
</dbReference>
<reference evidence="1" key="1">
    <citation type="submission" date="2022-03" db="EMBL/GenBank/DDBJ databases">
        <authorList>
            <person name="Lindestad O."/>
        </authorList>
    </citation>
    <scope>NUCLEOTIDE SEQUENCE</scope>
</reference>
<dbReference type="AlphaFoldDB" id="A0A8S4RN98"/>
<keyword evidence="2" id="KW-1185">Reference proteome</keyword>
<sequence>MALKKIKKRKETIISQAGPHSARAIRKKILATSTNIPGCQQRDSSGGGGDICHAMPCHEITGRVSRVLKLRLRPEYRCLHDSSSRGCRKRRLRVYNCERKG</sequence>
<name>A0A8S4RN98_9NEOP</name>